<keyword evidence="5" id="KW-0862">Zinc</keyword>
<feature type="region of interest" description="Disordered" evidence="9">
    <location>
        <begin position="118"/>
        <end position="150"/>
    </location>
</feature>
<sequence length="664" mass="72274">MAALISQIGEWVENQLRKNEIRNRGKRMSGGEKTLDALTSWMAKDNSTYYSKSKFLCVFKKTPPPKPADILKLPKVADTVGTKPSMILKTTLEKLLASGGGAVSSLYPIGRLGISMPGIDFDPRRERGSSKFQMGSGSSRPSPRAGPRPTIKRTLSSLFICGASSSSHPRDEMEDDPAVVLANSAEHSHPEKFKFARKDSALSPGSRADLTRGKTKHGVPTEICTVSSKNPCPKSSPSNVEAGNKGKCLSESRELVPSHQSTASFCNQEYASTCYVDKPSSSSGSVSANGRVSVDAVNDININMNGYQYDICAEPNNCTNTHSHGLEESSLDEVTIESNVSEAIEFSDSNYDSSSASVVPDSPIDIHSVRDGTIQDANPSGLGLLATEREENRQDASALHVDLVSVSNILSSSYAEISSSEARSNRRLFWDAFSRRSSRRHTDSRAIASSSDDSDHSRSRDGLLLDFSGDFFNDGVGGDFRSYGSRTQAVNERPWHSNSEIWERLRGGLDTSDRRTAVCPRGVHTNGTCSCESSSTAEESGTGAGLSRIVMLAEALFEVLDDIHRQPTLLSLSVVSLPAPQSVVDSFPVKTHRKPERLDNGDDMPQCYICLAEYEEGDKIRILPCHHEYHVSCIDKWLKEIHSVCPLCRADVREGFTEGCVSNS</sequence>
<keyword evidence="4 8" id="KW-0863">Zinc-finger</keyword>
<proteinExistence type="predicted"/>
<name>A0ABD1SPA5_9LAMI</name>
<dbReference type="AlphaFoldDB" id="A0ABD1SPA5"/>
<dbReference type="Gene3D" id="3.30.40.10">
    <property type="entry name" value="Zinc/RING finger domain, C3HC4 (zinc finger)"/>
    <property type="match status" value="1"/>
</dbReference>
<feature type="compositionally biased region" description="Low complexity" evidence="9">
    <location>
        <begin position="135"/>
        <end position="149"/>
    </location>
</feature>
<keyword evidence="12" id="KW-1185">Reference proteome</keyword>
<dbReference type="PANTHER" id="PTHR47168">
    <property type="entry name" value="RING ZINC FINGER DOMAIN SUPERFAMILY PROTEIN-RELATED"/>
    <property type="match status" value="1"/>
</dbReference>
<feature type="compositionally biased region" description="Low complexity" evidence="9">
    <location>
        <begin position="227"/>
        <end position="239"/>
    </location>
</feature>
<evidence type="ECO:0000256" key="4">
    <source>
        <dbReference type="ARBA" id="ARBA00022771"/>
    </source>
</evidence>
<dbReference type="InterPro" id="IPR051653">
    <property type="entry name" value="E3_ligase_sorting_rcpt"/>
</dbReference>
<evidence type="ECO:0000256" key="6">
    <source>
        <dbReference type="ARBA" id="ARBA00022989"/>
    </source>
</evidence>
<dbReference type="InterPro" id="IPR001841">
    <property type="entry name" value="Znf_RING"/>
</dbReference>
<keyword evidence="2" id="KW-0812">Transmembrane</keyword>
<feature type="region of interest" description="Disordered" evidence="9">
    <location>
        <begin position="187"/>
        <end position="216"/>
    </location>
</feature>
<dbReference type="InterPro" id="IPR013083">
    <property type="entry name" value="Znf_RING/FYVE/PHD"/>
</dbReference>
<dbReference type="GO" id="GO:0016020">
    <property type="term" value="C:membrane"/>
    <property type="evidence" value="ECO:0007669"/>
    <property type="project" value="UniProtKB-SubCell"/>
</dbReference>
<evidence type="ECO:0000256" key="7">
    <source>
        <dbReference type="ARBA" id="ARBA00023136"/>
    </source>
</evidence>
<evidence type="ECO:0000256" key="9">
    <source>
        <dbReference type="SAM" id="MobiDB-lite"/>
    </source>
</evidence>
<gene>
    <name evidence="11" type="ORF">Fot_36403</name>
</gene>
<evidence type="ECO:0000256" key="8">
    <source>
        <dbReference type="PROSITE-ProRule" id="PRU00175"/>
    </source>
</evidence>
<evidence type="ECO:0000256" key="3">
    <source>
        <dbReference type="ARBA" id="ARBA00022723"/>
    </source>
</evidence>
<dbReference type="GO" id="GO:0008270">
    <property type="term" value="F:zinc ion binding"/>
    <property type="evidence" value="ECO:0007669"/>
    <property type="project" value="UniProtKB-KW"/>
</dbReference>
<dbReference type="Pfam" id="PF13639">
    <property type="entry name" value="zf-RING_2"/>
    <property type="match status" value="1"/>
</dbReference>
<comment type="subcellular location">
    <subcellularLocation>
        <location evidence="1">Membrane</location>
        <topology evidence="1">Single-pass membrane protein</topology>
    </subcellularLocation>
</comment>
<dbReference type="PANTHER" id="PTHR47168:SF1">
    <property type="entry name" value="OS02G0798600 PROTEIN"/>
    <property type="match status" value="1"/>
</dbReference>
<dbReference type="EMBL" id="JBFOLJ010000010">
    <property type="protein sequence ID" value="KAL2502555.1"/>
    <property type="molecule type" value="Genomic_DNA"/>
</dbReference>
<evidence type="ECO:0000256" key="5">
    <source>
        <dbReference type="ARBA" id="ARBA00022833"/>
    </source>
</evidence>
<keyword evidence="7" id="KW-0472">Membrane</keyword>
<dbReference type="SMART" id="SM00184">
    <property type="entry name" value="RING"/>
    <property type="match status" value="1"/>
</dbReference>
<comment type="caution">
    <text evidence="11">The sequence shown here is derived from an EMBL/GenBank/DDBJ whole genome shotgun (WGS) entry which is preliminary data.</text>
</comment>
<feature type="region of interest" description="Disordered" evidence="9">
    <location>
        <begin position="226"/>
        <end position="245"/>
    </location>
</feature>
<reference evidence="12" key="1">
    <citation type="submission" date="2024-07" db="EMBL/GenBank/DDBJ databases">
        <title>Two chromosome-level genome assemblies of Korean endemic species Abeliophyllum distichum and Forsythia ovata (Oleaceae).</title>
        <authorList>
            <person name="Jang H."/>
        </authorList>
    </citation>
    <scope>NUCLEOTIDE SEQUENCE [LARGE SCALE GENOMIC DNA]</scope>
</reference>
<evidence type="ECO:0000313" key="11">
    <source>
        <dbReference type="EMBL" id="KAL2502555.1"/>
    </source>
</evidence>
<dbReference type="SUPFAM" id="SSF57850">
    <property type="entry name" value="RING/U-box"/>
    <property type="match status" value="1"/>
</dbReference>
<evidence type="ECO:0000256" key="1">
    <source>
        <dbReference type="ARBA" id="ARBA00004167"/>
    </source>
</evidence>
<feature type="compositionally biased region" description="Basic and acidic residues" evidence="9">
    <location>
        <begin position="187"/>
        <end position="200"/>
    </location>
</feature>
<keyword evidence="6" id="KW-1133">Transmembrane helix</keyword>
<evidence type="ECO:0000259" key="10">
    <source>
        <dbReference type="PROSITE" id="PS50089"/>
    </source>
</evidence>
<dbReference type="PROSITE" id="PS50089">
    <property type="entry name" value="ZF_RING_2"/>
    <property type="match status" value="1"/>
</dbReference>
<organism evidence="11 12">
    <name type="scientific">Forsythia ovata</name>
    <dbReference type="NCBI Taxonomy" id="205694"/>
    <lineage>
        <taxon>Eukaryota</taxon>
        <taxon>Viridiplantae</taxon>
        <taxon>Streptophyta</taxon>
        <taxon>Embryophyta</taxon>
        <taxon>Tracheophyta</taxon>
        <taxon>Spermatophyta</taxon>
        <taxon>Magnoliopsida</taxon>
        <taxon>eudicotyledons</taxon>
        <taxon>Gunneridae</taxon>
        <taxon>Pentapetalae</taxon>
        <taxon>asterids</taxon>
        <taxon>lamiids</taxon>
        <taxon>Lamiales</taxon>
        <taxon>Oleaceae</taxon>
        <taxon>Forsythieae</taxon>
        <taxon>Forsythia</taxon>
    </lineage>
</organism>
<accession>A0ABD1SPA5</accession>
<feature type="domain" description="RING-type" evidence="10">
    <location>
        <begin position="607"/>
        <end position="649"/>
    </location>
</feature>
<dbReference type="Proteomes" id="UP001604277">
    <property type="component" value="Unassembled WGS sequence"/>
</dbReference>
<evidence type="ECO:0000313" key="12">
    <source>
        <dbReference type="Proteomes" id="UP001604277"/>
    </source>
</evidence>
<protein>
    <submittedName>
        <fullName evidence="11">E3 ubiquitin-protein ligase</fullName>
    </submittedName>
</protein>
<evidence type="ECO:0000256" key="2">
    <source>
        <dbReference type="ARBA" id="ARBA00022692"/>
    </source>
</evidence>
<keyword evidence="3" id="KW-0479">Metal-binding</keyword>
<dbReference type="FunFam" id="3.30.40.10:FF:000388">
    <property type="entry name" value="Putative RING zinc finger domain superfamily protein"/>
    <property type="match status" value="1"/>
</dbReference>